<dbReference type="InterPro" id="IPR009097">
    <property type="entry name" value="Cyclic_Pdiesterase"/>
</dbReference>
<dbReference type="AlphaFoldDB" id="A0A246RK15"/>
<dbReference type="Proteomes" id="UP000197174">
    <property type="component" value="Unassembled WGS sequence"/>
</dbReference>
<comment type="caution">
    <text evidence="1">The sequence shown here is derived from an EMBL/GenBank/DDBJ whole genome shotgun (WGS) entry which is preliminary data.</text>
</comment>
<sequence length="222" mass="25108">MSSQELTSLHQRWTAYQALPRLTDHWYWRPGWRTDRQFYTWHLTFEHQPELHRLVTDLHQHLVLPGLDLVPLNGLHLTMQGIGFTDEVTDADVHAIVAEARRRCAVLPPLELTLGPVDPDAEGVGLLVQPWDRVERLRVTLRAAIGAVWPAVPESADGFRPHVTIAYSGSPAPTEPIRSQLANLRDRPPARVTLNEVSLIALRRDDHTYRWTTVATAPLSGI</sequence>
<proteinExistence type="predicted"/>
<protein>
    <recommendedName>
        <fullName evidence="3">2'-5' RNA ligase</fullName>
    </recommendedName>
</protein>
<accession>A0A246RK15</accession>
<dbReference type="EMBL" id="MZMV01000030">
    <property type="protein sequence ID" value="OWV05200.1"/>
    <property type="molecule type" value="Genomic_DNA"/>
</dbReference>
<dbReference type="Gene3D" id="3.90.1140.10">
    <property type="entry name" value="Cyclic phosphodiesterase"/>
    <property type="match status" value="1"/>
</dbReference>
<dbReference type="OrthoDB" id="4541754at2"/>
<reference evidence="1 2" key="1">
    <citation type="submission" date="2017-03" db="EMBL/GenBank/DDBJ databases">
        <title>Whole genome sequence of Micromonospora wenchangensis, isolated from mangrove soil.</title>
        <authorList>
            <person name="Yang H."/>
        </authorList>
    </citation>
    <scope>NUCLEOTIDE SEQUENCE [LARGE SCALE GENOMIC DNA]</scope>
    <source>
        <strain evidence="1 2">CCTCC AA 2012002</strain>
    </source>
</reference>
<evidence type="ECO:0000313" key="1">
    <source>
        <dbReference type="EMBL" id="OWV05200.1"/>
    </source>
</evidence>
<keyword evidence="2" id="KW-1185">Reference proteome</keyword>
<evidence type="ECO:0000313" key="2">
    <source>
        <dbReference type="Proteomes" id="UP000197174"/>
    </source>
</evidence>
<gene>
    <name evidence="1" type="ORF">B5D80_18270</name>
</gene>
<name>A0A246RK15_9ACTN</name>
<evidence type="ECO:0008006" key="3">
    <source>
        <dbReference type="Google" id="ProtNLM"/>
    </source>
</evidence>
<organism evidence="1 2">
    <name type="scientific">Micromonospora wenchangensis</name>
    <dbReference type="NCBI Taxonomy" id="1185415"/>
    <lineage>
        <taxon>Bacteria</taxon>
        <taxon>Bacillati</taxon>
        <taxon>Actinomycetota</taxon>
        <taxon>Actinomycetes</taxon>
        <taxon>Micromonosporales</taxon>
        <taxon>Micromonosporaceae</taxon>
        <taxon>Micromonospora</taxon>
    </lineage>
</organism>
<dbReference type="RefSeq" id="WP_088645100.1">
    <property type="nucleotide sequence ID" value="NZ_JBFAMK010000012.1"/>
</dbReference>
<dbReference type="SUPFAM" id="SSF55144">
    <property type="entry name" value="LigT-like"/>
    <property type="match status" value="1"/>
</dbReference>
<dbReference type="Pfam" id="PF13563">
    <property type="entry name" value="2_5_RNA_ligase2"/>
    <property type="match status" value="1"/>
</dbReference>